<feature type="compositionally biased region" description="Gly residues" evidence="1">
    <location>
        <begin position="26"/>
        <end position="37"/>
    </location>
</feature>
<feature type="compositionally biased region" description="Low complexity" evidence="1">
    <location>
        <begin position="53"/>
        <end position="62"/>
    </location>
</feature>
<organism evidence="2 3">
    <name type="scientific">Protopolystoma xenopodis</name>
    <dbReference type="NCBI Taxonomy" id="117903"/>
    <lineage>
        <taxon>Eukaryota</taxon>
        <taxon>Metazoa</taxon>
        <taxon>Spiralia</taxon>
        <taxon>Lophotrochozoa</taxon>
        <taxon>Platyhelminthes</taxon>
        <taxon>Monogenea</taxon>
        <taxon>Polyopisthocotylea</taxon>
        <taxon>Polystomatidea</taxon>
        <taxon>Polystomatidae</taxon>
        <taxon>Protopolystoma</taxon>
    </lineage>
</organism>
<comment type="caution">
    <text evidence="2">The sequence shown here is derived from an EMBL/GenBank/DDBJ whole genome shotgun (WGS) entry which is preliminary data.</text>
</comment>
<dbReference type="Proteomes" id="UP000784294">
    <property type="component" value="Unassembled WGS sequence"/>
</dbReference>
<evidence type="ECO:0000256" key="1">
    <source>
        <dbReference type="SAM" id="MobiDB-lite"/>
    </source>
</evidence>
<feature type="region of interest" description="Disordered" evidence="1">
    <location>
        <begin position="1"/>
        <end position="62"/>
    </location>
</feature>
<feature type="compositionally biased region" description="Acidic residues" evidence="1">
    <location>
        <begin position="40"/>
        <end position="52"/>
    </location>
</feature>
<keyword evidence="3" id="KW-1185">Reference proteome</keyword>
<gene>
    <name evidence="2" type="ORF">PXEA_LOCUS29219</name>
</gene>
<evidence type="ECO:0000313" key="2">
    <source>
        <dbReference type="EMBL" id="VEL35779.1"/>
    </source>
</evidence>
<accession>A0A3S5CTK5</accession>
<dbReference type="AlphaFoldDB" id="A0A3S5CTK5"/>
<evidence type="ECO:0000313" key="3">
    <source>
        <dbReference type="Proteomes" id="UP000784294"/>
    </source>
</evidence>
<sequence length="204" mass="21669">MPSHGPGSDGWIHLTWPGRRPVVRTTGGGSVERGSGSGSDDVDAPLDGDEADSGSTGRRGWGSSLRLGPLTASMSGDYACVIEMVVPRSASASSEERARRAPLDSAAEAIRPSDGVLSRLVLMRIYRFSVRDDVHSLLELSSSGVLSIRGQTFRCTPIGDMFNYLRSPLFAVSAINSGALNFVDFFTLFGQLCQSQLPNQFAGG</sequence>
<dbReference type="EMBL" id="CAAALY010250652">
    <property type="protein sequence ID" value="VEL35779.1"/>
    <property type="molecule type" value="Genomic_DNA"/>
</dbReference>
<proteinExistence type="predicted"/>
<reference evidence="2" key="1">
    <citation type="submission" date="2018-11" db="EMBL/GenBank/DDBJ databases">
        <authorList>
            <consortium name="Pathogen Informatics"/>
        </authorList>
    </citation>
    <scope>NUCLEOTIDE SEQUENCE</scope>
</reference>
<protein>
    <submittedName>
        <fullName evidence="2">Uncharacterized protein</fullName>
    </submittedName>
</protein>
<name>A0A3S5CTK5_9PLAT</name>